<dbReference type="RefSeq" id="WP_203792748.1">
    <property type="nucleotide sequence ID" value="NZ_BAAAQE010000090.1"/>
</dbReference>
<gene>
    <name evidence="2" type="ORF">Aco03nite_003290</name>
</gene>
<keyword evidence="3" id="KW-1185">Reference proteome</keyword>
<evidence type="ECO:0000256" key="1">
    <source>
        <dbReference type="SAM" id="MobiDB-lite"/>
    </source>
</evidence>
<feature type="region of interest" description="Disordered" evidence="1">
    <location>
        <begin position="118"/>
        <end position="152"/>
    </location>
</feature>
<accession>A0ABQ3X078</accession>
<dbReference type="EMBL" id="BOMG01000006">
    <property type="protein sequence ID" value="GID51925.1"/>
    <property type="molecule type" value="Genomic_DNA"/>
</dbReference>
<comment type="caution">
    <text evidence="2">The sequence shown here is derived from an EMBL/GenBank/DDBJ whole genome shotgun (WGS) entry which is preliminary data.</text>
</comment>
<organism evidence="2 3">
    <name type="scientific">Actinoplanes couchii</name>
    <dbReference type="NCBI Taxonomy" id="403638"/>
    <lineage>
        <taxon>Bacteria</taxon>
        <taxon>Bacillati</taxon>
        <taxon>Actinomycetota</taxon>
        <taxon>Actinomycetes</taxon>
        <taxon>Micromonosporales</taxon>
        <taxon>Micromonosporaceae</taxon>
        <taxon>Actinoplanes</taxon>
    </lineage>
</organism>
<sequence>MRARSRRRDPDTADAVMASLARDHRWMWWIDERAGYLAALVRDLRMPIAPLLALLDRYPDDDNDPDNTFENVLDVLVRLGRLPAGPGPEAAGGLRRYLAEGPRWLVVLQEIAGRMAGGVLGRPAPGGPDPAGSGRRRRPPLARRTLGHVGEA</sequence>
<reference evidence="2 3" key="1">
    <citation type="submission" date="2021-01" db="EMBL/GenBank/DDBJ databases">
        <title>Whole genome shotgun sequence of Actinoplanes couchii NBRC 106145.</title>
        <authorList>
            <person name="Komaki H."/>
            <person name="Tamura T."/>
        </authorList>
    </citation>
    <scope>NUCLEOTIDE SEQUENCE [LARGE SCALE GENOMIC DNA]</scope>
    <source>
        <strain evidence="2 3">NBRC 106145</strain>
    </source>
</reference>
<dbReference type="Proteomes" id="UP000612282">
    <property type="component" value="Unassembled WGS sequence"/>
</dbReference>
<evidence type="ECO:0000313" key="2">
    <source>
        <dbReference type="EMBL" id="GID51925.1"/>
    </source>
</evidence>
<evidence type="ECO:0000313" key="3">
    <source>
        <dbReference type="Proteomes" id="UP000612282"/>
    </source>
</evidence>
<protein>
    <submittedName>
        <fullName evidence="2">Uncharacterized protein</fullName>
    </submittedName>
</protein>
<name>A0ABQ3X078_9ACTN</name>
<proteinExistence type="predicted"/>